<dbReference type="AlphaFoldDB" id="A0A346A2I2"/>
<protein>
    <submittedName>
        <fullName evidence="2">Uncharacterized protein</fullName>
    </submittedName>
</protein>
<evidence type="ECO:0000256" key="1">
    <source>
        <dbReference type="SAM" id="MobiDB-lite"/>
    </source>
</evidence>
<feature type="region of interest" description="Disordered" evidence="1">
    <location>
        <begin position="1"/>
        <end position="20"/>
    </location>
</feature>
<gene>
    <name evidence="2" type="ORF">DW352_24360</name>
</gene>
<evidence type="ECO:0000313" key="2">
    <source>
        <dbReference type="EMBL" id="AXK83379.1"/>
    </source>
</evidence>
<reference evidence="2 3" key="1">
    <citation type="submission" date="2018-07" db="EMBL/GenBank/DDBJ databases">
        <authorList>
            <person name="Quirk P.G."/>
            <person name="Krulwich T.A."/>
        </authorList>
    </citation>
    <scope>NUCLEOTIDE SEQUENCE [LARGE SCALE GENOMIC DNA]</scope>
    <source>
        <strain evidence="2 3">CC-BB4</strain>
    </source>
</reference>
<proteinExistence type="predicted"/>
<dbReference type="KEGG" id="ptaw:DW352_24360"/>
<name>A0A346A2I2_9HYPH</name>
<dbReference type="EMBL" id="CP031417">
    <property type="protein sequence ID" value="AXK83379.1"/>
    <property type="molecule type" value="Genomic_DNA"/>
</dbReference>
<evidence type="ECO:0000313" key="3">
    <source>
        <dbReference type="Proteomes" id="UP000254889"/>
    </source>
</evidence>
<accession>A0A346A2I2</accession>
<organism evidence="2 3">
    <name type="scientific">Pseudolabrys taiwanensis</name>
    <dbReference type="NCBI Taxonomy" id="331696"/>
    <lineage>
        <taxon>Bacteria</taxon>
        <taxon>Pseudomonadati</taxon>
        <taxon>Pseudomonadota</taxon>
        <taxon>Alphaproteobacteria</taxon>
        <taxon>Hyphomicrobiales</taxon>
        <taxon>Xanthobacteraceae</taxon>
        <taxon>Pseudolabrys</taxon>
    </lineage>
</organism>
<keyword evidence="3" id="KW-1185">Reference proteome</keyword>
<dbReference type="Proteomes" id="UP000254889">
    <property type="component" value="Chromosome"/>
</dbReference>
<sequence>MKRAKRGAKKTSRTKRAGGRGKFRSLLANMAVTVHVPSNVSDKEVLSKLKQIRAGWTAATYCTGPNGTVLDTPAGLDF</sequence>
<dbReference type="RefSeq" id="WP_115693758.1">
    <property type="nucleotide sequence ID" value="NZ_CP031417.1"/>
</dbReference>